<keyword evidence="2" id="KW-1185">Reference proteome</keyword>
<dbReference type="Gene3D" id="3.40.50.1820">
    <property type="entry name" value="alpha/beta hydrolase"/>
    <property type="match status" value="1"/>
</dbReference>
<proteinExistence type="predicted"/>
<gene>
    <name evidence="1" type="ORF">RBU60_13245</name>
</gene>
<dbReference type="Proteomes" id="UP001230915">
    <property type="component" value="Unassembled WGS sequence"/>
</dbReference>
<name>A0ABU1A635_9FLAO</name>
<organism evidence="1 2">
    <name type="scientific">Mesonia profundi</name>
    <dbReference type="NCBI Taxonomy" id="3070998"/>
    <lineage>
        <taxon>Bacteria</taxon>
        <taxon>Pseudomonadati</taxon>
        <taxon>Bacteroidota</taxon>
        <taxon>Flavobacteriia</taxon>
        <taxon>Flavobacteriales</taxon>
        <taxon>Flavobacteriaceae</taxon>
        <taxon>Mesonia</taxon>
    </lineage>
</organism>
<evidence type="ECO:0000313" key="2">
    <source>
        <dbReference type="Proteomes" id="UP001230915"/>
    </source>
</evidence>
<comment type="caution">
    <text evidence="1">The sequence shown here is derived from an EMBL/GenBank/DDBJ whole genome shotgun (WGS) entry which is preliminary data.</text>
</comment>
<protein>
    <recommendedName>
        <fullName evidence="3">Esterase</fullName>
    </recommendedName>
</protein>
<accession>A0ABU1A635</accession>
<evidence type="ECO:0000313" key="1">
    <source>
        <dbReference type="EMBL" id="MDQ7918538.1"/>
    </source>
</evidence>
<dbReference type="RefSeq" id="WP_308865533.1">
    <property type="nucleotide sequence ID" value="NZ_JAVHUL010000050.1"/>
</dbReference>
<sequence length="73" mass="8816">MEKDKWDKKITYPDLYLQFGSEERSFFKEEAKHLKAKYDELGSFCELKKFTGGHDYIKWNEEFVKTISKLLKT</sequence>
<dbReference type="EMBL" id="JAVHUL010000050">
    <property type="protein sequence ID" value="MDQ7918538.1"/>
    <property type="molecule type" value="Genomic_DNA"/>
</dbReference>
<dbReference type="InterPro" id="IPR029058">
    <property type="entry name" value="AB_hydrolase_fold"/>
</dbReference>
<evidence type="ECO:0008006" key="3">
    <source>
        <dbReference type="Google" id="ProtNLM"/>
    </source>
</evidence>
<reference evidence="1 2" key="1">
    <citation type="submission" date="2023-08" db="EMBL/GenBank/DDBJ databases">
        <title>Mesonia sp. MT50, isolated from deep-sea sediment of the Mariana Trench.</title>
        <authorList>
            <person name="Fu H."/>
        </authorList>
    </citation>
    <scope>NUCLEOTIDE SEQUENCE [LARGE SCALE GENOMIC DNA]</scope>
    <source>
        <strain evidence="1 2">MT50</strain>
    </source>
</reference>